<dbReference type="InterPro" id="IPR013783">
    <property type="entry name" value="Ig-like_fold"/>
</dbReference>
<evidence type="ECO:0000256" key="7">
    <source>
        <dbReference type="ARBA" id="ARBA00023319"/>
    </source>
</evidence>
<dbReference type="GO" id="GO:0050839">
    <property type="term" value="F:cell adhesion molecule binding"/>
    <property type="evidence" value="ECO:0007669"/>
    <property type="project" value="TreeGrafter"/>
</dbReference>
<dbReference type="InterPro" id="IPR003598">
    <property type="entry name" value="Ig_sub2"/>
</dbReference>
<dbReference type="InterPro" id="IPR051275">
    <property type="entry name" value="Cell_adhesion_signaling"/>
</dbReference>
<evidence type="ECO:0000256" key="6">
    <source>
        <dbReference type="ARBA" id="ARBA00023180"/>
    </source>
</evidence>
<dbReference type="OrthoDB" id="6413693at2759"/>
<dbReference type="InterPro" id="IPR036179">
    <property type="entry name" value="Ig-like_dom_sf"/>
</dbReference>
<evidence type="ECO:0000313" key="12">
    <source>
        <dbReference type="RefSeq" id="XP_047738129.1"/>
    </source>
</evidence>
<feature type="compositionally biased region" description="Basic and acidic residues" evidence="8">
    <location>
        <begin position="81"/>
        <end position="90"/>
    </location>
</feature>
<keyword evidence="5" id="KW-1015">Disulfide bond</keyword>
<proteinExistence type="predicted"/>
<dbReference type="GO" id="GO:0098609">
    <property type="term" value="P:cell-cell adhesion"/>
    <property type="evidence" value="ECO:0007669"/>
    <property type="project" value="TreeGrafter"/>
</dbReference>
<keyword evidence="11" id="KW-1185">Reference proteome</keyword>
<sequence length="667" mass="72835">MLLTAQCLLCLVGGLSSAAGRDGWVADQETQLGSDSWPGKGWTQVVELQDTRHAKKWNKLGKLSSPEVFGNEEESPSNGDKVNRVKDKAGGSDVNQISKGTKALPEKDKDIATGGIDRVENTLTTVAVKDILGPGMGGSAVQGIADNRVQKFATEPAPQTAVVGSIVVLPCRVVNKVGQLQWTKDGFGLGTERSLFGFSRYSMIGADDEGDFSLRIQPVLLEDDGFFQCQVSASDGVPGIRTKTVHLQVYVPPDPPVIRPKVLDSTAGLLTTIECTSKGGKPPPEILWVDERHPREPLGLGAETTMKQMSDNKRVIVTSKLSFTPRRTHDNATISCLTTHQALTSPLSSSVRLRIRYAPEVQVAVTPERLVEADDARLSCSAVANPPKLTYRWYHNRMVVENQTSPTLLLHKISRAMHQDTISCEVSNEVGTSKKTQSLLVRFGPVFKSVPQDAAAEMQNEVLLKCDVESNPPPSIVWLQDGSEKVIGTGPELRVVVGPSTTGSYRCVASVRDRDLQFPDLVGRMRVLVKGPPTIVSAGEQLGTPGGTVTLECNTVSVPSPIKVTWTYKGRAIDIEDPRYEVREQQRDGGLKTILVIHDADQTDFGDYNCSVVNEYGVARKLIRLNEEKRCAAVAGHRGWRCTPVHHCRRHFTSALQQEKLQRESAR</sequence>
<evidence type="ECO:0000256" key="4">
    <source>
        <dbReference type="ARBA" id="ARBA00023136"/>
    </source>
</evidence>
<dbReference type="GeneID" id="108672859"/>
<dbReference type="InterPro" id="IPR013106">
    <property type="entry name" value="Ig_V-set"/>
</dbReference>
<organism evidence="11 12">
    <name type="scientific">Hyalella azteca</name>
    <name type="common">Amphipod</name>
    <dbReference type="NCBI Taxonomy" id="294128"/>
    <lineage>
        <taxon>Eukaryota</taxon>
        <taxon>Metazoa</taxon>
        <taxon>Ecdysozoa</taxon>
        <taxon>Arthropoda</taxon>
        <taxon>Crustacea</taxon>
        <taxon>Multicrustacea</taxon>
        <taxon>Malacostraca</taxon>
        <taxon>Eumalacostraca</taxon>
        <taxon>Peracarida</taxon>
        <taxon>Amphipoda</taxon>
        <taxon>Senticaudata</taxon>
        <taxon>Talitrida</taxon>
        <taxon>Talitroidea</taxon>
        <taxon>Hyalellidae</taxon>
        <taxon>Hyalella</taxon>
    </lineage>
</organism>
<feature type="domain" description="Ig-like" evidence="10">
    <location>
        <begin position="532"/>
        <end position="626"/>
    </location>
</feature>
<dbReference type="InterPro" id="IPR003599">
    <property type="entry name" value="Ig_sub"/>
</dbReference>
<dbReference type="InterPro" id="IPR007110">
    <property type="entry name" value="Ig-like_dom"/>
</dbReference>
<keyword evidence="7" id="KW-0393">Immunoglobulin domain</keyword>
<dbReference type="PROSITE" id="PS50835">
    <property type="entry name" value="IG_LIKE"/>
    <property type="match status" value="5"/>
</dbReference>
<feature type="region of interest" description="Disordered" evidence="8">
    <location>
        <begin position="66"/>
        <end position="98"/>
    </location>
</feature>
<comment type="subcellular location">
    <subcellularLocation>
        <location evidence="1">Membrane</location>
        <topology evidence="1">Single-pass type I membrane protein</topology>
    </subcellularLocation>
</comment>
<reference evidence="12" key="1">
    <citation type="submission" date="2025-08" db="UniProtKB">
        <authorList>
            <consortium name="RefSeq"/>
        </authorList>
    </citation>
    <scope>IDENTIFICATION</scope>
    <source>
        <tissue evidence="12">Whole organism</tissue>
    </source>
</reference>
<dbReference type="Pfam" id="PF13927">
    <property type="entry name" value="Ig_3"/>
    <property type="match status" value="2"/>
</dbReference>
<evidence type="ECO:0000256" key="9">
    <source>
        <dbReference type="SAM" id="SignalP"/>
    </source>
</evidence>
<feature type="chain" id="PRO_5037386755" evidence="9">
    <location>
        <begin position="18"/>
        <end position="667"/>
    </location>
</feature>
<keyword evidence="9" id="KW-0732">Signal</keyword>
<feature type="domain" description="Ig-like" evidence="10">
    <location>
        <begin position="150"/>
        <end position="246"/>
    </location>
</feature>
<keyword evidence="2" id="KW-0812">Transmembrane</keyword>
<dbReference type="SUPFAM" id="SSF48726">
    <property type="entry name" value="Immunoglobulin"/>
    <property type="match status" value="4"/>
</dbReference>
<dbReference type="SMART" id="SM00408">
    <property type="entry name" value="IGc2"/>
    <property type="match status" value="4"/>
</dbReference>
<dbReference type="PANTHER" id="PTHR11640:SF31">
    <property type="entry name" value="IRREGULAR CHIASM C-ROUGHEST PROTEIN-RELATED"/>
    <property type="match status" value="1"/>
</dbReference>
<dbReference type="GO" id="GO:0005911">
    <property type="term" value="C:cell-cell junction"/>
    <property type="evidence" value="ECO:0007669"/>
    <property type="project" value="TreeGrafter"/>
</dbReference>
<accession>A0A979FM63</accession>
<dbReference type="Pfam" id="PF13895">
    <property type="entry name" value="Ig_2"/>
    <property type="match status" value="1"/>
</dbReference>
<dbReference type="Pfam" id="PF08205">
    <property type="entry name" value="C2-set_2"/>
    <property type="match status" value="1"/>
</dbReference>
<dbReference type="RefSeq" id="XP_047738129.1">
    <property type="nucleotide sequence ID" value="XM_047882173.1"/>
</dbReference>
<dbReference type="SMART" id="SM00409">
    <property type="entry name" value="IG"/>
    <property type="match status" value="5"/>
</dbReference>
<keyword evidence="3" id="KW-1133">Transmembrane helix</keyword>
<keyword evidence="6" id="KW-0325">Glycoprotein</keyword>
<dbReference type="Proteomes" id="UP000694843">
    <property type="component" value="Unplaced"/>
</dbReference>
<dbReference type="Pfam" id="PF07686">
    <property type="entry name" value="V-set"/>
    <property type="match status" value="1"/>
</dbReference>
<dbReference type="InterPro" id="IPR013162">
    <property type="entry name" value="CD80_C2-set"/>
</dbReference>
<feature type="signal peptide" evidence="9">
    <location>
        <begin position="1"/>
        <end position="17"/>
    </location>
</feature>
<evidence type="ECO:0000256" key="8">
    <source>
        <dbReference type="SAM" id="MobiDB-lite"/>
    </source>
</evidence>
<feature type="domain" description="Ig-like" evidence="10">
    <location>
        <begin position="359"/>
        <end position="440"/>
    </location>
</feature>
<feature type="domain" description="Ig-like" evidence="10">
    <location>
        <begin position="255"/>
        <end position="348"/>
    </location>
</feature>
<dbReference type="KEGG" id="hazt:108672859"/>
<dbReference type="Gene3D" id="2.60.40.10">
    <property type="entry name" value="Immunoglobulins"/>
    <property type="match status" value="5"/>
</dbReference>
<keyword evidence="4" id="KW-0472">Membrane</keyword>
<gene>
    <name evidence="12" type="primary">LOC108672859</name>
</gene>
<dbReference type="OMA" id="TIECTSK"/>
<evidence type="ECO:0000256" key="2">
    <source>
        <dbReference type="ARBA" id="ARBA00022692"/>
    </source>
</evidence>
<evidence type="ECO:0000256" key="3">
    <source>
        <dbReference type="ARBA" id="ARBA00022989"/>
    </source>
</evidence>
<evidence type="ECO:0000259" key="10">
    <source>
        <dbReference type="PROSITE" id="PS50835"/>
    </source>
</evidence>
<dbReference type="GO" id="GO:0005886">
    <property type="term" value="C:plasma membrane"/>
    <property type="evidence" value="ECO:0007669"/>
    <property type="project" value="TreeGrafter"/>
</dbReference>
<name>A0A979FM63_HYAAZ</name>
<evidence type="ECO:0000256" key="1">
    <source>
        <dbReference type="ARBA" id="ARBA00004479"/>
    </source>
</evidence>
<feature type="domain" description="Ig-like" evidence="10">
    <location>
        <begin position="445"/>
        <end position="517"/>
    </location>
</feature>
<evidence type="ECO:0000313" key="11">
    <source>
        <dbReference type="Proteomes" id="UP000694843"/>
    </source>
</evidence>
<dbReference type="PANTHER" id="PTHR11640">
    <property type="entry name" value="NEPHRIN"/>
    <property type="match status" value="1"/>
</dbReference>
<dbReference type="CDD" id="cd00096">
    <property type="entry name" value="Ig"/>
    <property type="match status" value="1"/>
</dbReference>
<protein>
    <submittedName>
        <fullName evidence="12">Irregular chiasm C-roughest protein</fullName>
    </submittedName>
</protein>
<evidence type="ECO:0000256" key="5">
    <source>
        <dbReference type="ARBA" id="ARBA00023157"/>
    </source>
</evidence>
<dbReference type="AlphaFoldDB" id="A0A979FM63"/>